<dbReference type="Pfam" id="PF05368">
    <property type="entry name" value="NmrA"/>
    <property type="match status" value="1"/>
</dbReference>
<dbReference type="OrthoDB" id="9984533at2759"/>
<keyword evidence="5" id="KW-1185">Reference proteome</keyword>
<dbReference type="InterPro" id="IPR051609">
    <property type="entry name" value="NmrA/Isoflavone_reductase-like"/>
</dbReference>
<sequence length="327" mass="35593">MRRKLESSDGKLTHTEPKYERHPVVFMANECRASGRLGPWILKALQADPTFDITVVTRYTSAAEFPPNTKVVKVTDGYPIAEMIEVFKGQDAVILSLGYAAEHLHASLAEASIKAGVKRLIASVWGGNDTNKEAPKIFPIAAGKAKLFRELRAMETPGWSWTAICNGLFFDFCVTMGFFRCFDPEAHTAQIWDSGNVKFSGTNMATIGLSVAKTLAKPEETANRSVYISSFECSMNDILESYKKATGVSNWDIVHVNSDVQIKKATEAMISGSGDRMVAMGNLALASLAKEGMGADFAAEGLLDNDLLGIPRETVDETVARVLKDGL</sequence>
<dbReference type="SUPFAM" id="SSF51735">
    <property type="entry name" value="NAD(P)-binding Rossmann-fold domains"/>
    <property type="match status" value="1"/>
</dbReference>
<dbReference type="Gene3D" id="3.90.25.10">
    <property type="entry name" value="UDP-galactose 4-epimerase, domain 1"/>
    <property type="match status" value="1"/>
</dbReference>
<organism evidence="4 5">
    <name type="scientific">Cudoniella acicularis</name>
    <dbReference type="NCBI Taxonomy" id="354080"/>
    <lineage>
        <taxon>Eukaryota</taxon>
        <taxon>Fungi</taxon>
        <taxon>Dikarya</taxon>
        <taxon>Ascomycota</taxon>
        <taxon>Pezizomycotina</taxon>
        <taxon>Leotiomycetes</taxon>
        <taxon>Helotiales</taxon>
        <taxon>Tricladiaceae</taxon>
        <taxon>Cudoniella</taxon>
    </lineage>
</organism>
<keyword evidence="2" id="KW-0560">Oxidoreductase</keyword>
<name>A0A8H4VXS7_9HELO</name>
<comment type="caution">
    <text evidence="4">The sequence shown here is derived from an EMBL/GenBank/DDBJ whole genome shotgun (WGS) entry which is preliminary data.</text>
</comment>
<dbReference type="PANTHER" id="PTHR47706:SF9">
    <property type="entry name" value="NMRA-LIKE DOMAIN-CONTAINING PROTEIN-RELATED"/>
    <property type="match status" value="1"/>
</dbReference>
<dbReference type="InterPro" id="IPR008030">
    <property type="entry name" value="NmrA-like"/>
</dbReference>
<evidence type="ECO:0000313" key="4">
    <source>
        <dbReference type="EMBL" id="KAF4626471.1"/>
    </source>
</evidence>
<keyword evidence="1" id="KW-0521">NADP</keyword>
<evidence type="ECO:0000256" key="1">
    <source>
        <dbReference type="ARBA" id="ARBA00022857"/>
    </source>
</evidence>
<dbReference type="EMBL" id="JAAMPI010001146">
    <property type="protein sequence ID" value="KAF4626471.1"/>
    <property type="molecule type" value="Genomic_DNA"/>
</dbReference>
<accession>A0A8H4VXS7</accession>
<feature type="domain" description="NmrA-like" evidence="3">
    <location>
        <begin position="33"/>
        <end position="248"/>
    </location>
</feature>
<dbReference type="AlphaFoldDB" id="A0A8H4VXS7"/>
<evidence type="ECO:0000256" key="2">
    <source>
        <dbReference type="ARBA" id="ARBA00023002"/>
    </source>
</evidence>
<dbReference type="PANTHER" id="PTHR47706">
    <property type="entry name" value="NMRA-LIKE FAMILY PROTEIN"/>
    <property type="match status" value="1"/>
</dbReference>
<dbReference type="CDD" id="cd05259">
    <property type="entry name" value="PCBER_SDR_a"/>
    <property type="match status" value="1"/>
</dbReference>
<dbReference type="Gene3D" id="3.40.50.720">
    <property type="entry name" value="NAD(P)-binding Rossmann-like Domain"/>
    <property type="match status" value="1"/>
</dbReference>
<dbReference type="InterPro" id="IPR045312">
    <property type="entry name" value="PCBER-like"/>
</dbReference>
<dbReference type="Proteomes" id="UP000566819">
    <property type="component" value="Unassembled WGS sequence"/>
</dbReference>
<evidence type="ECO:0000313" key="5">
    <source>
        <dbReference type="Proteomes" id="UP000566819"/>
    </source>
</evidence>
<evidence type="ECO:0000259" key="3">
    <source>
        <dbReference type="Pfam" id="PF05368"/>
    </source>
</evidence>
<proteinExistence type="predicted"/>
<dbReference type="GO" id="GO:0016491">
    <property type="term" value="F:oxidoreductase activity"/>
    <property type="evidence" value="ECO:0007669"/>
    <property type="project" value="UniProtKB-KW"/>
</dbReference>
<dbReference type="InterPro" id="IPR036291">
    <property type="entry name" value="NAD(P)-bd_dom_sf"/>
</dbReference>
<reference evidence="4 5" key="1">
    <citation type="submission" date="2020-03" db="EMBL/GenBank/DDBJ databases">
        <title>Draft Genome Sequence of Cudoniella acicularis.</title>
        <authorList>
            <person name="Buettner E."/>
            <person name="Kellner H."/>
        </authorList>
    </citation>
    <scope>NUCLEOTIDE SEQUENCE [LARGE SCALE GENOMIC DNA]</scope>
    <source>
        <strain evidence="4 5">DSM 108380</strain>
    </source>
</reference>
<protein>
    <recommendedName>
        <fullName evidence="3">NmrA-like domain-containing protein</fullName>
    </recommendedName>
</protein>
<gene>
    <name evidence="4" type="ORF">G7Y89_g11690</name>
</gene>